<dbReference type="InterPro" id="IPR036179">
    <property type="entry name" value="Ig-like_dom_sf"/>
</dbReference>
<evidence type="ECO:0000313" key="8">
    <source>
        <dbReference type="Proteomes" id="UP000265020"/>
    </source>
</evidence>
<keyword evidence="5" id="KW-1279">T cell receptor</keyword>
<protein>
    <recommendedName>
        <fullName evidence="6">Ig-like domain-containing protein</fullName>
    </recommendedName>
</protein>
<keyword evidence="3" id="KW-0675">Receptor</keyword>
<dbReference type="OMA" id="YMLKEYA"/>
<dbReference type="InterPro" id="IPR013783">
    <property type="entry name" value="Ig-like_fold"/>
</dbReference>
<evidence type="ECO:0000256" key="3">
    <source>
        <dbReference type="ARBA" id="ARBA00023170"/>
    </source>
</evidence>
<dbReference type="InterPro" id="IPR051287">
    <property type="entry name" value="TCR_variable_region"/>
</dbReference>
<proteinExistence type="predicted"/>
<dbReference type="InterPro" id="IPR007110">
    <property type="entry name" value="Ig-like_dom"/>
</dbReference>
<sequence>MFCSSSECKGDSVTQTEGHVAAAKGESVTLGCTFKTSDSNDAVFWYKQEENHSPKYMLKEYAKIPDNAPEFPKDRFHAEVKSLAFNLTIQDVRLSDTAVYYCALRPTVTGNTRTLYKNLHSNNNSTAL</sequence>
<evidence type="ECO:0000256" key="5">
    <source>
        <dbReference type="ARBA" id="ARBA00043266"/>
    </source>
</evidence>
<dbReference type="SUPFAM" id="SSF48726">
    <property type="entry name" value="Immunoglobulin"/>
    <property type="match status" value="1"/>
</dbReference>
<keyword evidence="2" id="KW-1064">Adaptive immunity</keyword>
<dbReference type="SMART" id="SM00409">
    <property type="entry name" value="IG"/>
    <property type="match status" value="1"/>
</dbReference>
<dbReference type="PANTHER" id="PTHR19367">
    <property type="entry name" value="T-CELL RECEPTOR ALPHA CHAIN V REGION"/>
    <property type="match status" value="1"/>
</dbReference>
<evidence type="ECO:0000256" key="4">
    <source>
        <dbReference type="ARBA" id="ARBA00023319"/>
    </source>
</evidence>
<evidence type="ECO:0000256" key="1">
    <source>
        <dbReference type="ARBA" id="ARBA00022729"/>
    </source>
</evidence>
<dbReference type="AlphaFoldDB" id="A0A3Q2CYY3"/>
<reference evidence="7" key="2">
    <citation type="submission" date="2025-09" db="UniProtKB">
        <authorList>
            <consortium name="Ensembl"/>
        </authorList>
    </citation>
    <scope>IDENTIFICATION</scope>
</reference>
<dbReference type="Pfam" id="PF07686">
    <property type="entry name" value="V-set"/>
    <property type="match status" value="1"/>
</dbReference>
<dbReference type="Gene3D" id="2.60.40.10">
    <property type="entry name" value="Immunoglobulins"/>
    <property type="match status" value="1"/>
</dbReference>
<dbReference type="GO" id="GO:0002250">
    <property type="term" value="P:adaptive immune response"/>
    <property type="evidence" value="ECO:0007669"/>
    <property type="project" value="UniProtKB-KW"/>
</dbReference>
<name>A0A3Q2CYY3_CYPVA</name>
<dbReference type="InterPro" id="IPR013106">
    <property type="entry name" value="Ig_V-set"/>
</dbReference>
<dbReference type="PROSITE" id="PS50835">
    <property type="entry name" value="IG_LIKE"/>
    <property type="match status" value="1"/>
</dbReference>
<dbReference type="InterPro" id="IPR003599">
    <property type="entry name" value="Ig_sub"/>
</dbReference>
<keyword evidence="8" id="KW-1185">Reference proteome</keyword>
<organism evidence="7 8">
    <name type="scientific">Cyprinodon variegatus</name>
    <name type="common">Sheepshead minnow</name>
    <dbReference type="NCBI Taxonomy" id="28743"/>
    <lineage>
        <taxon>Eukaryota</taxon>
        <taxon>Metazoa</taxon>
        <taxon>Chordata</taxon>
        <taxon>Craniata</taxon>
        <taxon>Vertebrata</taxon>
        <taxon>Euteleostomi</taxon>
        <taxon>Actinopterygii</taxon>
        <taxon>Neopterygii</taxon>
        <taxon>Teleostei</taxon>
        <taxon>Neoteleostei</taxon>
        <taxon>Acanthomorphata</taxon>
        <taxon>Ovalentaria</taxon>
        <taxon>Atherinomorphae</taxon>
        <taxon>Cyprinodontiformes</taxon>
        <taxon>Cyprinodontidae</taxon>
        <taxon>Cyprinodon</taxon>
    </lineage>
</organism>
<evidence type="ECO:0000259" key="6">
    <source>
        <dbReference type="PROSITE" id="PS50835"/>
    </source>
</evidence>
<dbReference type="Ensembl" id="ENSCVAT00000017992.1">
    <property type="protein sequence ID" value="ENSCVAP00000011112.1"/>
    <property type="gene ID" value="ENSCVAG00000013321.1"/>
</dbReference>
<dbReference type="CDD" id="cd00099">
    <property type="entry name" value="IgV"/>
    <property type="match status" value="1"/>
</dbReference>
<keyword evidence="5" id="KW-0391">Immunity</keyword>
<accession>A0A3Q2CYY3</accession>
<keyword evidence="4" id="KW-0393">Immunoglobulin domain</keyword>
<keyword evidence="1" id="KW-0732">Signal</keyword>
<dbReference type="Proteomes" id="UP000265020">
    <property type="component" value="Unassembled WGS sequence"/>
</dbReference>
<evidence type="ECO:0000313" key="7">
    <source>
        <dbReference type="Ensembl" id="ENSCVAP00000011112.1"/>
    </source>
</evidence>
<reference evidence="7" key="1">
    <citation type="submission" date="2025-08" db="UniProtKB">
        <authorList>
            <consortium name="Ensembl"/>
        </authorList>
    </citation>
    <scope>IDENTIFICATION</scope>
</reference>
<dbReference type="GeneTree" id="ENSGT01030000234557"/>
<dbReference type="GO" id="GO:0042101">
    <property type="term" value="C:T cell receptor complex"/>
    <property type="evidence" value="ECO:0007669"/>
    <property type="project" value="UniProtKB-KW"/>
</dbReference>
<dbReference type="SMART" id="SM00406">
    <property type="entry name" value="IGv"/>
    <property type="match status" value="1"/>
</dbReference>
<feature type="domain" description="Ig-like" evidence="6">
    <location>
        <begin position="11"/>
        <end position="116"/>
    </location>
</feature>
<dbReference type="PANTHER" id="PTHR19367:SF18">
    <property type="entry name" value="T CELL RECEPTOR ALPHA VARIABLE 16"/>
    <property type="match status" value="1"/>
</dbReference>
<evidence type="ECO:0000256" key="2">
    <source>
        <dbReference type="ARBA" id="ARBA00023130"/>
    </source>
</evidence>